<evidence type="ECO:0000313" key="8">
    <source>
        <dbReference type="Proteomes" id="UP001143548"/>
    </source>
</evidence>
<proteinExistence type="inferred from homology"/>
<dbReference type="PROSITE" id="PS51257">
    <property type="entry name" value="PROKAR_LIPOPROTEIN"/>
    <property type="match status" value="1"/>
</dbReference>
<feature type="chain" id="PRO_5040735409" description="FAD-binding PCMH-type domain-containing protein" evidence="5">
    <location>
        <begin position="20"/>
        <end position="494"/>
    </location>
</feature>
<sequence>MPAVSRFYFLALTWGSCLANTISLSSTPSPAASGTLTHAVASLASDVLVSPSAKSALEAKLTTNADLAALLSGQSANQSNLVSLACYTARVALGADMVQQVNATEVDLNWSSACWDTPSCAILPGSDSEVSKTLKIVTFFGAKFSVRSGGHSPNPGWADIGQPGILIDLRRLNGIALSPDQSVLRVGPGARWGDVYQTLDNTKVTVIGGRIEDVGVGGLILGGIVTQFDLETIALPEIWYEASMYSLDKVPDLFDAFATWQQNSSDARSAAALVVNLDYAVVSLMYTEPVATRPAIFEPFNAISAEEVVVPTSNGTVGTLIGLMGADGAPDSQPRRDYRSASSKVDAELYKEVYGFWQPLAAQVHEATGATQTFTIQPVSANLAAMGNAKGGNPLGLAEEDTQWWTTLIYWANASDDKAVRSVSIATEEKWKQLGEERGAAENFRYMNDASRDQDPLSTYGYTNLDKLKSIARKYDPREVFQHLQNDGFLLSKV</sequence>
<dbReference type="PANTHER" id="PTHR42973">
    <property type="entry name" value="BINDING OXIDOREDUCTASE, PUTATIVE (AFU_ORTHOLOGUE AFUA_1G17690)-RELATED"/>
    <property type="match status" value="1"/>
</dbReference>
<dbReference type="SUPFAM" id="SSF56176">
    <property type="entry name" value="FAD-binding/transporter-associated domain-like"/>
    <property type="match status" value="1"/>
</dbReference>
<evidence type="ECO:0000259" key="6">
    <source>
        <dbReference type="PROSITE" id="PS51387"/>
    </source>
</evidence>
<dbReference type="Gene3D" id="3.30.465.10">
    <property type="match status" value="2"/>
</dbReference>
<dbReference type="InterPro" id="IPR006094">
    <property type="entry name" value="Oxid_FAD_bind_N"/>
</dbReference>
<name>A0A9W5YWT0_9EURO</name>
<dbReference type="Pfam" id="PF01565">
    <property type="entry name" value="FAD_binding_4"/>
    <property type="match status" value="1"/>
</dbReference>
<dbReference type="GO" id="GO:0016491">
    <property type="term" value="F:oxidoreductase activity"/>
    <property type="evidence" value="ECO:0007669"/>
    <property type="project" value="UniProtKB-KW"/>
</dbReference>
<dbReference type="AlphaFoldDB" id="A0A9W5YWT0"/>
<keyword evidence="3" id="KW-0274">FAD</keyword>
<protein>
    <recommendedName>
        <fullName evidence="6">FAD-binding PCMH-type domain-containing protein</fullName>
    </recommendedName>
</protein>
<reference evidence="7" key="1">
    <citation type="submission" date="2022-07" db="EMBL/GenBank/DDBJ databases">
        <title>Taxonomy of Aspergillus series Nigri: significant species reduction supported by multi-species coalescent approaches.</title>
        <authorList>
            <person name="Bian C."/>
            <person name="Kusuya Y."/>
            <person name="Sklenar F."/>
            <person name="D'hooge E."/>
            <person name="Yaguchi T."/>
            <person name="Takahashi H."/>
            <person name="Hubka V."/>
        </authorList>
    </citation>
    <scope>NUCLEOTIDE SEQUENCE</scope>
    <source>
        <strain evidence="7">CBS 733.88</strain>
    </source>
</reference>
<dbReference type="InterPro" id="IPR036318">
    <property type="entry name" value="FAD-bd_PCMH-like_sf"/>
</dbReference>
<keyword evidence="5" id="KW-0732">Signal</keyword>
<dbReference type="GO" id="GO:0071949">
    <property type="term" value="F:FAD binding"/>
    <property type="evidence" value="ECO:0007669"/>
    <property type="project" value="InterPro"/>
</dbReference>
<keyword evidence="4" id="KW-0560">Oxidoreductase</keyword>
<dbReference type="PROSITE" id="PS51387">
    <property type="entry name" value="FAD_PCMH"/>
    <property type="match status" value="1"/>
</dbReference>
<dbReference type="InterPro" id="IPR016166">
    <property type="entry name" value="FAD-bd_PCMH"/>
</dbReference>
<keyword evidence="2" id="KW-0285">Flavoprotein</keyword>
<evidence type="ECO:0000313" key="7">
    <source>
        <dbReference type="EMBL" id="GKZ23472.1"/>
    </source>
</evidence>
<evidence type="ECO:0000256" key="5">
    <source>
        <dbReference type="SAM" id="SignalP"/>
    </source>
</evidence>
<evidence type="ECO:0000256" key="2">
    <source>
        <dbReference type="ARBA" id="ARBA00022630"/>
    </source>
</evidence>
<dbReference type="InterPro" id="IPR050416">
    <property type="entry name" value="FAD-linked_Oxidoreductase"/>
</dbReference>
<dbReference type="Gene3D" id="3.40.462.20">
    <property type="match status" value="1"/>
</dbReference>
<organism evidence="7 8">
    <name type="scientific">Aspergillus brasiliensis</name>
    <dbReference type="NCBI Taxonomy" id="319629"/>
    <lineage>
        <taxon>Eukaryota</taxon>
        <taxon>Fungi</taxon>
        <taxon>Dikarya</taxon>
        <taxon>Ascomycota</taxon>
        <taxon>Pezizomycotina</taxon>
        <taxon>Eurotiomycetes</taxon>
        <taxon>Eurotiomycetidae</taxon>
        <taxon>Eurotiales</taxon>
        <taxon>Aspergillaceae</taxon>
        <taxon>Aspergillus</taxon>
        <taxon>Aspergillus subgen. Circumdati</taxon>
    </lineage>
</organism>
<feature type="signal peptide" evidence="5">
    <location>
        <begin position="1"/>
        <end position="19"/>
    </location>
</feature>
<comment type="similarity">
    <text evidence="1">Belongs to the oxygen-dependent FAD-linked oxidoreductase family.</text>
</comment>
<evidence type="ECO:0000256" key="4">
    <source>
        <dbReference type="ARBA" id="ARBA00023002"/>
    </source>
</evidence>
<dbReference type="EMBL" id="BROQ01000068">
    <property type="protein sequence ID" value="GKZ23472.1"/>
    <property type="molecule type" value="Genomic_DNA"/>
</dbReference>
<gene>
    <name evidence="7" type="ORF">AbraCBS73388_009843</name>
</gene>
<dbReference type="Proteomes" id="UP001143548">
    <property type="component" value="Unassembled WGS sequence"/>
</dbReference>
<dbReference type="PANTHER" id="PTHR42973:SF54">
    <property type="entry name" value="FAD-BINDING PCMH-TYPE DOMAIN-CONTAINING PROTEIN"/>
    <property type="match status" value="1"/>
</dbReference>
<evidence type="ECO:0000256" key="3">
    <source>
        <dbReference type="ARBA" id="ARBA00022827"/>
    </source>
</evidence>
<dbReference type="InterPro" id="IPR016169">
    <property type="entry name" value="FAD-bd_PCMH_sub2"/>
</dbReference>
<feature type="domain" description="FAD-binding PCMH-type" evidence="6">
    <location>
        <begin position="114"/>
        <end position="284"/>
    </location>
</feature>
<comment type="caution">
    <text evidence="7">The sequence shown here is derived from an EMBL/GenBank/DDBJ whole genome shotgun (WGS) entry which is preliminary data.</text>
</comment>
<accession>A0A9W5YWT0</accession>
<evidence type="ECO:0000256" key="1">
    <source>
        <dbReference type="ARBA" id="ARBA00005466"/>
    </source>
</evidence>